<dbReference type="HOGENOM" id="CLU_149290_1_1_7"/>
<dbReference type="AlphaFoldDB" id="F2NEX0"/>
<accession>F2NEX0</accession>
<sequence>MLRFEWDPAKEKANQKKHRVSFKEAATVFRDPLSITFYDPDHSEEEDRFVIVGFSTIGRLLMVAHTERVDQIRIISSRELTKVERKAYEEEINRRKK</sequence>
<dbReference type="Proteomes" id="UP000000483">
    <property type="component" value="Chromosome"/>
</dbReference>
<reference evidence="1 2" key="1">
    <citation type="journal article" date="2011" name="Stand. Genomic Sci.">
        <title>Complete genome sequence of the acetate-degrading sulfate reducer Desulfobacca acetoxidans type strain (ASRB2).</title>
        <authorList>
            <person name="Goker M."/>
            <person name="Teshima H."/>
            <person name="Lapidus A."/>
            <person name="Nolan M."/>
            <person name="Lucas S."/>
            <person name="Hammon N."/>
            <person name="Deshpande S."/>
            <person name="Cheng J.F."/>
            <person name="Tapia R."/>
            <person name="Han C."/>
            <person name="Goodwin L."/>
            <person name="Pitluck S."/>
            <person name="Huntemann M."/>
            <person name="Liolios K."/>
            <person name="Ivanova N."/>
            <person name="Pagani I."/>
            <person name="Mavromatis K."/>
            <person name="Ovchinikova G."/>
            <person name="Pati A."/>
            <person name="Chen A."/>
            <person name="Palaniappan K."/>
            <person name="Land M."/>
            <person name="Hauser L."/>
            <person name="Brambilla E.M."/>
            <person name="Rohde M."/>
            <person name="Spring S."/>
            <person name="Detter J.C."/>
            <person name="Woyke T."/>
            <person name="Bristow J."/>
            <person name="Eisen J.A."/>
            <person name="Markowitz V."/>
            <person name="Hugenholtz P."/>
            <person name="Kyrpides N.C."/>
            <person name="Klenk H.P."/>
        </authorList>
    </citation>
    <scope>NUCLEOTIDE SEQUENCE [LARGE SCALE GENOMIC DNA]</scope>
    <source>
        <strain evidence="2">ATCC 700848 / DSM 11109 / ASRB2</strain>
    </source>
</reference>
<dbReference type="STRING" id="880072.Desac_0423"/>
<name>F2NEX0_DESAR</name>
<dbReference type="Gene3D" id="3.10.450.530">
    <property type="entry name" value="Ribonuclease toxin, BrnT, of type II toxin-antitoxin system"/>
    <property type="match status" value="1"/>
</dbReference>
<organism evidence="1 2">
    <name type="scientific">Desulfobacca acetoxidans (strain ATCC 700848 / DSM 11109 / ASRB2)</name>
    <dbReference type="NCBI Taxonomy" id="880072"/>
    <lineage>
        <taxon>Bacteria</taxon>
        <taxon>Pseudomonadati</taxon>
        <taxon>Thermodesulfobacteriota</taxon>
        <taxon>Desulfobaccia</taxon>
        <taxon>Desulfobaccales</taxon>
        <taxon>Desulfobaccaceae</taxon>
        <taxon>Desulfobacca</taxon>
    </lineage>
</organism>
<dbReference type="eggNOG" id="COG2929">
    <property type="taxonomic scope" value="Bacteria"/>
</dbReference>
<dbReference type="InterPro" id="IPR007460">
    <property type="entry name" value="BrnT_toxin"/>
</dbReference>
<proteinExistence type="predicted"/>
<evidence type="ECO:0008006" key="3">
    <source>
        <dbReference type="Google" id="ProtNLM"/>
    </source>
</evidence>
<keyword evidence="2" id="KW-1185">Reference proteome</keyword>
<dbReference type="EMBL" id="CP002629">
    <property type="protein sequence ID" value="AEB08310.1"/>
    <property type="molecule type" value="Genomic_DNA"/>
</dbReference>
<evidence type="ECO:0000313" key="1">
    <source>
        <dbReference type="EMBL" id="AEB08310.1"/>
    </source>
</evidence>
<dbReference type="KEGG" id="dao:Desac_0423"/>
<gene>
    <name evidence="1" type="ordered locus">Desac_0423</name>
</gene>
<dbReference type="Pfam" id="PF04365">
    <property type="entry name" value="BrnT_toxin"/>
    <property type="match status" value="1"/>
</dbReference>
<protein>
    <recommendedName>
        <fullName evidence="3">BrnT family toxin</fullName>
    </recommendedName>
</protein>
<dbReference type="OrthoDB" id="9802417at2"/>
<reference evidence="2" key="2">
    <citation type="submission" date="2011-03" db="EMBL/GenBank/DDBJ databases">
        <title>The complete genome of Desulfobacca acetoxidans DSM 11109.</title>
        <authorList>
            <consortium name="US DOE Joint Genome Institute (JGI-PGF)"/>
            <person name="Lucas S."/>
            <person name="Copeland A."/>
            <person name="Lapidus A."/>
            <person name="Bruce D."/>
            <person name="Goodwin L."/>
            <person name="Pitluck S."/>
            <person name="Peters L."/>
            <person name="Kyrpides N."/>
            <person name="Mavromatis K."/>
            <person name="Ivanova N."/>
            <person name="Ovchinnikova G."/>
            <person name="Teshima H."/>
            <person name="Detter J.C."/>
            <person name="Han C."/>
            <person name="Land M."/>
            <person name="Hauser L."/>
            <person name="Markowitz V."/>
            <person name="Cheng J.-F."/>
            <person name="Hugenholtz P."/>
            <person name="Woyke T."/>
            <person name="Wu D."/>
            <person name="Spring S."/>
            <person name="Schueler E."/>
            <person name="Brambilla E."/>
            <person name="Klenk H.-P."/>
            <person name="Eisen J.A."/>
        </authorList>
    </citation>
    <scope>NUCLEOTIDE SEQUENCE [LARGE SCALE GENOMIC DNA]</scope>
    <source>
        <strain evidence="2">ATCC 700848 / DSM 11109 / ASRB2</strain>
    </source>
</reference>
<dbReference type="InterPro" id="IPR038573">
    <property type="entry name" value="BrnT_sf"/>
</dbReference>
<evidence type="ECO:0000313" key="2">
    <source>
        <dbReference type="Proteomes" id="UP000000483"/>
    </source>
</evidence>
<dbReference type="RefSeq" id="WP_013705423.1">
    <property type="nucleotide sequence ID" value="NC_015388.1"/>
</dbReference>